<accession>A0ABV6G3E7</accession>
<proteinExistence type="predicted"/>
<evidence type="ECO:0000313" key="2">
    <source>
        <dbReference type="Proteomes" id="UP001589814"/>
    </source>
</evidence>
<gene>
    <name evidence="1" type="ORF">ACFFHW_09200</name>
</gene>
<keyword evidence="2" id="KW-1185">Reference proteome</keyword>
<reference evidence="1 2" key="1">
    <citation type="submission" date="2024-09" db="EMBL/GenBank/DDBJ databases">
        <authorList>
            <person name="Sun Q."/>
            <person name="Mori K."/>
        </authorList>
    </citation>
    <scope>NUCLEOTIDE SEQUENCE [LARGE SCALE GENOMIC DNA]</scope>
    <source>
        <strain evidence="1 2">CCM 7415</strain>
    </source>
</reference>
<dbReference type="RefSeq" id="WP_019952446.1">
    <property type="nucleotide sequence ID" value="NZ_JBHLVX010000036.1"/>
</dbReference>
<name>A0ABV6G3E7_9GAMM</name>
<comment type="caution">
    <text evidence="1">The sequence shown here is derived from an EMBL/GenBank/DDBJ whole genome shotgun (WGS) entry which is preliminary data.</text>
</comment>
<protein>
    <recommendedName>
        <fullName evidence="3">DUF2867 domain-containing protein</fullName>
    </recommendedName>
</protein>
<dbReference type="Proteomes" id="UP001589814">
    <property type="component" value="Unassembled WGS sequence"/>
</dbReference>
<organism evidence="1 2">
    <name type="scientific">Kushneria aurantia</name>
    <dbReference type="NCBI Taxonomy" id="504092"/>
    <lineage>
        <taxon>Bacteria</taxon>
        <taxon>Pseudomonadati</taxon>
        <taxon>Pseudomonadota</taxon>
        <taxon>Gammaproteobacteria</taxon>
        <taxon>Oceanospirillales</taxon>
        <taxon>Halomonadaceae</taxon>
        <taxon>Kushneria</taxon>
    </lineage>
</organism>
<evidence type="ECO:0008006" key="3">
    <source>
        <dbReference type="Google" id="ProtNLM"/>
    </source>
</evidence>
<sequence length="180" mass="20653">MSPLDDYLPVYQFSERHSCRVAADAATILDAVMVWRMESDALVRAMIALREGPMRLWQRHEPAPAPFGLHRFTLLERTDHAVIYALAGRFWQMDYGLQPLPDAQAFRALPSEGIARLVLGFQVAGTENGARRLTTETRVFCPDRASRRQFTPYWWLIRPVSGLLRRRMLSSIKAHSEGRE</sequence>
<dbReference type="EMBL" id="JBHLVX010000036">
    <property type="protein sequence ID" value="MFC0268156.1"/>
    <property type="molecule type" value="Genomic_DNA"/>
</dbReference>
<evidence type="ECO:0000313" key="1">
    <source>
        <dbReference type="EMBL" id="MFC0268156.1"/>
    </source>
</evidence>